<dbReference type="Pfam" id="PF13152">
    <property type="entry name" value="DUF3967"/>
    <property type="match status" value="1"/>
</dbReference>
<dbReference type="AlphaFoldDB" id="A0A5B8R2Q5"/>
<protein>
    <submittedName>
        <fullName evidence="3">DUF3967 domain-containing protein</fullName>
    </submittedName>
</protein>
<keyword evidence="1" id="KW-0175">Coiled coil</keyword>
<dbReference type="InterPro" id="IPR009061">
    <property type="entry name" value="DNA-bd_dom_put_sf"/>
</dbReference>
<reference evidence="3" key="1">
    <citation type="journal article" date="2019" name="Ecotoxicol. Environ. Saf.">
        <title>Microbial characterization of heavy metal resistant bacterial strains isolated from an electroplating wastewater treatment plant.</title>
        <authorList>
            <person name="Cai X."/>
            <person name="Zheng X."/>
            <person name="Zhang D."/>
            <person name="Iqbal W."/>
            <person name="Liu C."/>
            <person name="Yang B."/>
            <person name="Zhao X."/>
            <person name="Lu X."/>
            <person name="Mao Y."/>
        </authorList>
    </citation>
    <scope>NUCLEOTIDE SEQUENCE [LARGE SCALE GENOMIC DNA]</scope>
    <source>
        <strain evidence="3">Ni1-3</strain>
    </source>
</reference>
<evidence type="ECO:0000256" key="1">
    <source>
        <dbReference type="SAM" id="Coils"/>
    </source>
</evidence>
<evidence type="ECO:0000313" key="3">
    <source>
        <dbReference type="EMBL" id="QDZ93104.1"/>
    </source>
</evidence>
<gene>
    <name evidence="3" type="ORF">D0436_23180</name>
</gene>
<feature type="domain" description="DUF3967" evidence="2">
    <location>
        <begin position="179"/>
        <end position="213"/>
    </location>
</feature>
<dbReference type="InterPro" id="IPR025052">
    <property type="entry name" value="DUF3967"/>
</dbReference>
<proteinExistence type="predicted"/>
<feature type="coiled-coil region" evidence="1">
    <location>
        <begin position="147"/>
        <end position="206"/>
    </location>
</feature>
<dbReference type="Gene3D" id="1.10.1660.10">
    <property type="match status" value="1"/>
</dbReference>
<dbReference type="EMBL" id="CP031775">
    <property type="protein sequence ID" value="QDZ93104.1"/>
    <property type="molecule type" value="Genomic_DNA"/>
</dbReference>
<sequence>MGLNAPRASRKMMCMGGVLCYSLKDILDEKYNYLYNYACTGGNGMSDAKLGQEPAYWTSEVAKKLEVSDSTLRKWCIQLEATGYKFVKGENDSRAFTKHDLNALQLFKQIVKVQRKTKEVASLEVVERYGARQGTPPMQPAQMAVQAHEFKDKIDDMAQSIEEIKKQLQEQMEFNKKLVERMDQQSMSHIREIQETRKQLAAAQEKKKWWEFWK</sequence>
<name>A0A5B8R2Q5_9GAMM</name>
<dbReference type="SUPFAM" id="SSF46955">
    <property type="entry name" value="Putative DNA-binding domain"/>
    <property type="match status" value="1"/>
</dbReference>
<evidence type="ECO:0000259" key="2">
    <source>
        <dbReference type="Pfam" id="PF13152"/>
    </source>
</evidence>
<organism evidence="3">
    <name type="scientific">Shewanella decolorationis</name>
    <dbReference type="NCBI Taxonomy" id="256839"/>
    <lineage>
        <taxon>Bacteria</taxon>
        <taxon>Pseudomonadati</taxon>
        <taxon>Pseudomonadota</taxon>
        <taxon>Gammaproteobacteria</taxon>
        <taxon>Alteromonadales</taxon>
        <taxon>Shewanellaceae</taxon>
        <taxon>Shewanella</taxon>
    </lineage>
</organism>
<accession>A0A5B8R2Q5</accession>